<dbReference type="AlphaFoldDB" id="A0A8K1FLF1"/>
<dbReference type="SMART" id="SM00249">
    <property type="entry name" value="PHD"/>
    <property type="match status" value="2"/>
</dbReference>
<dbReference type="InterPro" id="IPR013083">
    <property type="entry name" value="Znf_RING/FYVE/PHD"/>
</dbReference>
<dbReference type="SUPFAM" id="SSF57903">
    <property type="entry name" value="FYVE/PHD zinc finger"/>
    <property type="match status" value="1"/>
</dbReference>
<dbReference type="OrthoDB" id="422362at2759"/>
<gene>
    <name evidence="7" type="ORF">Poli38472_012182</name>
</gene>
<dbReference type="PANTHER" id="PTHR46695:SF5">
    <property type="entry name" value="RNA POLYMERASE-ASSOCIATED PROTEIN RTF1 HOMOLOG"/>
    <property type="match status" value="1"/>
</dbReference>
<sequence>MGFRGVLLKLSEGEADELFRVVCPDASLQIPTVTTPAQNQGTGIAEQKMVVVDQVTALPQQVTRLSSVLPQPRTRSAFWVVTQPAATAGEEEEEEEAPMAGSVRVFARGAPPLTRVCYCFYFQSEIEYELFARVCVAASRLQQYDMLERSVLMELEIKKNVEIEREEIKRAKEARSRASLAAVASARPQRNPPVASRRQGPSEPERSRPRPTAVTTDEMAARLESGRSPRTASQSPVVASEPVSSQTPHCILCGTEANAGRAGTLIKHPFVLKDAKGEAVLVCKICMQGVLKRRVQNDAGLGTSTANSVCGLCSEAMATTKTPPRKCAHPQCQRSYCSPCLRKLVGKAQTKKVWRMKNWYCPNCTDLEGKPTVNENPTPLPQQPVVTPREADTPSKKKRKRRNEIVDDDESTASSSPSRLATAGATNQVMTIVDYAATYYEFLSERESQRPPPEESEDVCFCCKDGGDVLECDYNEGNRKCPKVYHQDCLGFTVPDNVNWICPRHRCFACGFQAPYSCRFCVTSFCEEHFPKDIKKLGKASGDLPDVQYVLCGGCDKMSLRAVEDDKLSSKVYDRVVHGISHRARSSKASR</sequence>
<organism evidence="7 8">
    <name type="scientific">Pythium oligandrum</name>
    <name type="common">Mycoparasitic fungus</name>
    <dbReference type="NCBI Taxonomy" id="41045"/>
    <lineage>
        <taxon>Eukaryota</taxon>
        <taxon>Sar</taxon>
        <taxon>Stramenopiles</taxon>
        <taxon>Oomycota</taxon>
        <taxon>Peronosporomycetes</taxon>
        <taxon>Pythiales</taxon>
        <taxon>Pythiaceae</taxon>
        <taxon>Pythium</taxon>
    </lineage>
</organism>
<dbReference type="InterPro" id="IPR001841">
    <property type="entry name" value="Znf_RING"/>
</dbReference>
<dbReference type="EMBL" id="SPLM01000006">
    <property type="protein sequence ID" value="TMW67066.1"/>
    <property type="molecule type" value="Genomic_DNA"/>
</dbReference>
<dbReference type="PANTHER" id="PTHR46695">
    <property type="entry name" value="ZINC FINGER CCCH DOMAIN-CONTAINING PROTEIN 44-RELATED"/>
    <property type="match status" value="1"/>
</dbReference>
<feature type="compositionally biased region" description="Polar residues" evidence="5">
    <location>
        <begin position="412"/>
        <end position="422"/>
    </location>
</feature>
<evidence type="ECO:0000313" key="7">
    <source>
        <dbReference type="EMBL" id="TMW67066.1"/>
    </source>
</evidence>
<evidence type="ECO:0000256" key="1">
    <source>
        <dbReference type="ARBA" id="ARBA00022723"/>
    </source>
</evidence>
<reference evidence="7" key="1">
    <citation type="submission" date="2019-03" db="EMBL/GenBank/DDBJ databases">
        <title>Long read genome sequence of the mycoparasitic Pythium oligandrum ATCC 38472 isolated from sugarbeet rhizosphere.</title>
        <authorList>
            <person name="Gaulin E."/>
        </authorList>
    </citation>
    <scope>NUCLEOTIDE SEQUENCE</scope>
    <source>
        <strain evidence="7">ATCC 38472_TT</strain>
    </source>
</reference>
<feature type="region of interest" description="Disordered" evidence="5">
    <location>
        <begin position="179"/>
        <end position="242"/>
    </location>
</feature>
<name>A0A8K1FLF1_PYTOL</name>
<dbReference type="CDD" id="cd15568">
    <property type="entry name" value="PHD5_NSD"/>
    <property type="match status" value="1"/>
</dbReference>
<dbReference type="InterPro" id="IPR011011">
    <property type="entry name" value="Znf_FYVE_PHD"/>
</dbReference>
<evidence type="ECO:0000256" key="2">
    <source>
        <dbReference type="ARBA" id="ARBA00022771"/>
    </source>
</evidence>
<keyword evidence="8" id="KW-1185">Reference proteome</keyword>
<evidence type="ECO:0000259" key="6">
    <source>
        <dbReference type="PROSITE" id="PS50089"/>
    </source>
</evidence>
<protein>
    <recommendedName>
        <fullName evidence="6">RING-type domain-containing protein</fullName>
    </recommendedName>
</protein>
<keyword evidence="2 4" id="KW-0863">Zinc-finger</keyword>
<dbReference type="PROSITE" id="PS50089">
    <property type="entry name" value="ZF_RING_2"/>
    <property type="match status" value="1"/>
</dbReference>
<evidence type="ECO:0000256" key="5">
    <source>
        <dbReference type="SAM" id="MobiDB-lite"/>
    </source>
</evidence>
<comment type="caution">
    <text evidence="7">The sequence shown here is derived from an EMBL/GenBank/DDBJ whole genome shotgun (WGS) entry which is preliminary data.</text>
</comment>
<evidence type="ECO:0000313" key="8">
    <source>
        <dbReference type="Proteomes" id="UP000794436"/>
    </source>
</evidence>
<dbReference type="Proteomes" id="UP000794436">
    <property type="component" value="Unassembled WGS sequence"/>
</dbReference>
<keyword evidence="1" id="KW-0479">Metal-binding</keyword>
<feature type="compositionally biased region" description="Polar residues" evidence="5">
    <location>
        <begin position="228"/>
        <end position="242"/>
    </location>
</feature>
<feature type="domain" description="RING-type" evidence="6">
    <location>
        <begin position="310"/>
        <end position="365"/>
    </location>
</feature>
<keyword evidence="3" id="KW-0862">Zinc</keyword>
<dbReference type="Gene3D" id="3.30.40.10">
    <property type="entry name" value="Zinc/RING finger domain, C3HC4 (zinc finger)"/>
    <property type="match status" value="1"/>
</dbReference>
<feature type="region of interest" description="Disordered" evidence="5">
    <location>
        <begin position="371"/>
        <end position="422"/>
    </location>
</feature>
<dbReference type="InterPro" id="IPR001965">
    <property type="entry name" value="Znf_PHD"/>
</dbReference>
<evidence type="ECO:0000256" key="3">
    <source>
        <dbReference type="ARBA" id="ARBA00022833"/>
    </source>
</evidence>
<accession>A0A8K1FLF1</accession>
<proteinExistence type="predicted"/>
<dbReference type="GO" id="GO:0008270">
    <property type="term" value="F:zinc ion binding"/>
    <property type="evidence" value="ECO:0007669"/>
    <property type="project" value="UniProtKB-KW"/>
</dbReference>
<evidence type="ECO:0000256" key="4">
    <source>
        <dbReference type="PROSITE-ProRule" id="PRU00175"/>
    </source>
</evidence>